<dbReference type="GO" id="GO:0043571">
    <property type="term" value="P:maintenance of CRISPR repeat elements"/>
    <property type="evidence" value="ECO:0007669"/>
    <property type="project" value="InterPro"/>
</dbReference>
<dbReference type="InterPro" id="IPR021127">
    <property type="entry name" value="CRISPR_associated_Cas2"/>
</dbReference>
<reference evidence="8 9" key="1">
    <citation type="journal article" date="2016" name="Nat. Commun.">
        <title>Thousands of microbial genomes shed light on interconnected biogeochemical processes in an aquifer system.</title>
        <authorList>
            <person name="Anantharaman K."/>
            <person name="Brown C.T."/>
            <person name="Hug L.A."/>
            <person name="Sharon I."/>
            <person name="Castelle C.J."/>
            <person name="Probst A.J."/>
            <person name="Thomas B.C."/>
            <person name="Singh A."/>
            <person name="Wilkins M.J."/>
            <person name="Karaoz U."/>
            <person name="Brodie E.L."/>
            <person name="Williams K.H."/>
            <person name="Hubbard S.S."/>
            <person name="Banfield J.F."/>
        </authorList>
    </citation>
    <scope>NUCLEOTIDE SEQUENCE [LARGE SCALE GENOMIC DNA]</scope>
</reference>
<dbReference type="Pfam" id="PF20803">
    <property type="entry name" value="PaaX_M"/>
    <property type="match status" value="1"/>
</dbReference>
<evidence type="ECO:0000313" key="9">
    <source>
        <dbReference type="Proteomes" id="UP000176409"/>
    </source>
</evidence>
<gene>
    <name evidence="8" type="ORF">A2973_04145</name>
</gene>
<dbReference type="PANTHER" id="PTHR30319">
    <property type="entry name" value="PHENYLACETIC ACID REGULATOR-RELATED TRANSCRIPTIONAL REPRESSOR"/>
    <property type="match status" value="1"/>
</dbReference>
<name>A0A1F6AY44_9BACT</name>
<evidence type="ECO:0000256" key="4">
    <source>
        <dbReference type="ARBA" id="ARBA00022801"/>
    </source>
</evidence>
<keyword evidence="1" id="KW-0540">Nuclease</keyword>
<evidence type="ECO:0000256" key="2">
    <source>
        <dbReference type="ARBA" id="ARBA00022723"/>
    </source>
</evidence>
<dbReference type="GO" id="GO:0004521">
    <property type="term" value="F:RNA endonuclease activity"/>
    <property type="evidence" value="ECO:0007669"/>
    <property type="project" value="InterPro"/>
</dbReference>
<dbReference type="Gene3D" id="3.30.70.2650">
    <property type="match status" value="1"/>
</dbReference>
<sequence>EKRVWDDRMHLVTYDVPETKRVDREALRDVIRQLGAGRLQDSVWITPYNPVDTLRAFIEQHRLARSVIVSDLGKDGAIGEEDLGNLVVRLWRLDLLNDRYEEWLREYKRSDELDQWLVTSYLTILRDDPQLPFPILPKWWKGDEAWRLVGPKVKVLYLALRSQS</sequence>
<keyword evidence="3 8" id="KW-0255">Endonuclease</keyword>
<evidence type="ECO:0000313" key="8">
    <source>
        <dbReference type="EMBL" id="OGG29422.1"/>
    </source>
</evidence>
<keyword evidence="6" id="KW-0051">Antiviral defense</keyword>
<evidence type="ECO:0000256" key="3">
    <source>
        <dbReference type="ARBA" id="ARBA00022759"/>
    </source>
</evidence>
<organism evidence="8 9">
    <name type="scientific">Candidatus Gottesmanbacteria bacterium RIFCSPLOWO2_01_FULL_49_10</name>
    <dbReference type="NCBI Taxonomy" id="1798396"/>
    <lineage>
        <taxon>Bacteria</taxon>
        <taxon>Candidatus Gottesmaniibacteriota</taxon>
    </lineage>
</organism>
<dbReference type="EMBL" id="MFJZ01000045">
    <property type="protein sequence ID" value="OGG29422.1"/>
    <property type="molecule type" value="Genomic_DNA"/>
</dbReference>
<dbReference type="PANTHER" id="PTHR30319:SF1">
    <property type="entry name" value="TRANSCRIPTIONAL REPRESSOR PAAX"/>
    <property type="match status" value="1"/>
</dbReference>
<dbReference type="AlphaFoldDB" id="A0A1F6AY44"/>
<evidence type="ECO:0000259" key="7">
    <source>
        <dbReference type="Pfam" id="PF20803"/>
    </source>
</evidence>
<keyword evidence="5" id="KW-0460">Magnesium</keyword>
<proteinExistence type="predicted"/>
<accession>A0A1F6AY44</accession>
<dbReference type="Proteomes" id="UP000176409">
    <property type="component" value="Unassembled WGS sequence"/>
</dbReference>
<keyword evidence="2" id="KW-0479">Metal-binding</keyword>
<dbReference type="STRING" id="1798396.A2973_04145"/>
<dbReference type="GO" id="GO:0006351">
    <property type="term" value="P:DNA-templated transcription"/>
    <property type="evidence" value="ECO:0007669"/>
    <property type="project" value="TreeGrafter"/>
</dbReference>
<comment type="caution">
    <text evidence="8">The sequence shown here is derived from an EMBL/GenBank/DDBJ whole genome shotgun (WGS) entry which is preliminary data.</text>
</comment>
<dbReference type="SUPFAM" id="SSF143430">
    <property type="entry name" value="TTP0101/SSO1404-like"/>
    <property type="match status" value="1"/>
</dbReference>
<keyword evidence="4" id="KW-0378">Hydrolase</keyword>
<dbReference type="NCBIfam" id="TIGR01573">
    <property type="entry name" value="cas2"/>
    <property type="match status" value="1"/>
</dbReference>
<feature type="domain" description="Transcriptional repressor PaaX-like central Cas2-like" evidence="7">
    <location>
        <begin position="3"/>
        <end position="69"/>
    </location>
</feature>
<feature type="non-terminal residue" evidence="8">
    <location>
        <position position="1"/>
    </location>
</feature>
<evidence type="ECO:0000256" key="6">
    <source>
        <dbReference type="ARBA" id="ARBA00023118"/>
    </source>
</evidence>
<dbReference type="InterPro" id="IPR048846">
    <property type="entry name" value="PaaX-like_central"/>
</dbReference>
<protein>
    <submittedName>
        <fullName evidence="8">CRISPR-associated endonuclease Cas2</fullName>
    </submittedName>
</protein>
<evidence type="ECO:0000256" key="5">
    <source>
        <dbReference type="ARBA" id="ARBA00022842"/>
    </source>
</evidence>
<evidence type="ECO:0000256" key="1">
    <source>
        <dbReference type="ARBA" id="ARBA00022722"/>
    </source>
</evidence>